<proteinExistence type="predicted"/>
<reference evidence="2" key="1">
    <citation type="journal article" date="2014" name="Nucleic Acids Res.">
        <title>The evolutionary dynamics of variant antigen genes in Babesia reveal a history of genomic innovation underlying host-parasite interaction.</title>
        <authorList>
            <person name="Jackson A.P."/>
            <person name="Otto T.D."/>
            <person name="Darby A."/>
            <person name="Ramaprasad A."/>
            <person name="Xia D."/>
            <person name="Echaide I.E."/>
            <person name="Farber M."/>
            <person name="Gahlot S."/>
            <person name="Gamble J."/>
            <person name="Gupta D."/>
            <person name="Gupta Y."/>
            <person name="Jackson L."/>
            <person name="Malandrin L."/>
            <person name="Malas T.B."/>
            <person name="Moussa E."/>
            <person name="Nair M."/>
            <person name="Reid A.J."/>
            <person name="Sanders M."/>
            <person name="Sharma J."/>
            <person name="Tracey A."/>
            <person name="Quail M.A."/>
            <person name="Weir W."/>
            <person name="Wastling J.M."/>
            <person name="Hall N."/>
            <person name="Willadsen P."/>
            <person name="Lingelbach K."/>
            <person name="Shiels B."/>
            <person name="Tait A."/>
            <person name="Berriman M."/>
            <person name="Allred D.R."/>
            <person name="Pain A."/>
        </authorList>
    </citation>
    <scope>NUCLEOTIDE SEQUENCE</scope>
    <source>
        <strain evidence="2">1802A</strain>
    </source>
</reference>
<accession>A0AAD9GCP7</accession>
<evidence type="ECO:0000256" key="1">
    <source>
        <dbReference type="SAM" id="MobiDB-lite"/>
    </source>
</evidence>
<comment type="caution">
    <text evidence="2">The sequence shown here is derived from an EMBL/GenBank/DDBJ whole genome shotgun (WGS) entry which is preliminary data.</text>
</comment>
<gene>
    <name evidence="2" type="ORF">X943_000727</name>
</gene>
<dbReference type="Proteomes" id="UP001195914">
    <property type="component" value="Unassembled WGS sequence"/>
</dbReference>
<evidence type="ECO:0000313" key="2">
    <source>
        <dbReference type="EMBL" id="KAK1935982.1"/>
    </source>
</evidence>
<protein>
    <submittedName>
        <fullName evidence="2">Uncharacterized protein</fullName>
    </submittedName>
</protein>
<feature type="region of interest" description="Disordered" evidence="1">
    <location>
        <begin position="114"/>
        <end position="138"/>
    </location>
</feature>
<dbReference type="EMBL" id="JAHBMH010000044">
    <property type="protein sequence ID" value="KAK1935982.1"/>
    <property type="molecule type" value="Genomic_DNA"/>
</dbReference>
<evidence type="ECO:0000313" key="3">
    <source>
        <dbReference type="Proteomes" id="UP001195914"/>
    </source>
</evidence>
<keyword evidence="3" id="KW-1185">Reference proteome</keyword>
<organism evidence="2 3">
    <name type="scientific">Babesia divergens</name>
    <dbReference type="NCBI Taxonomy" id="32595"/>
    <lineage>
        <taxon>Eukaryota</taxon>
        <taxon>Sar</taxon>
        <taxon>Alveolata</taxon>
        <taxon>Apicomplexa</taxon>
        <taxon>Aconoidasida</taxon>
        <taxon>Piroplasmida</taxon>
        <taxon>Babesiidae</taxon>
        <taxon>Babesia</taxon>
    </lineage>
</organism>
<name>A0AAD9GCP7_BABDI</name>
<reference evidence="2" key="2">
    <citation type="submission" date="2021-05" db="EMBL/GenBank/DDBJ databases">
        <authorList>
            <person name="Pain A."/>
        </authorList>
    </citation>
    <scope>NUCLEOTIDE SEQUENCE</scope>
    <source>
        <strain evidence="2">1802A</strain>
    </source>
</reference>
<sequence>MPYCQVTPCLERGTIVLYTRLCVPEVCDKATYDASQHTFVLHSIDCRQIRVFRPTVHLRRSESGIPRESGFYAAFVSLVEVEGGSNGILSAASDAIYSCNEGIDVGGQNIPVSRGDASVEASETPVKPHTNESVGNSHDRLETSTCGCSFVGEGVLDTDRKLAAVFGEDSSAALSPCCSTVALSASLQNDPLTIGFRGLDIARYCLETISAHRVDGASLLLTWRIRIYTRNLRSTALSLAAIQGSNISSSVSRCDSFVLRCKRCCHVIERVANATLVPLPSDFYTSTAGSTFCEECEPHLVNNFPALARADGIIYQGEDAIILYRPDIPATEDGSIICMSCRYSLGNFSDCSRQFVRYRKSCVSGSCGELSGDLFWRYSPAIEAIESLQYDKRARVTVGPVDPFDLNDSVSVKSELSADSCWIEIIKVVPQPDTFIISNKGVFEASRILWRRMKHMTTTLHVKLPRGHFERLLGVLQYFSQEADPLTGYTPSILLAI</sequence>
<dbReference type="AlphaFoldDB" id="A0AAD9GCP7"/>